<gene>
    <name evidence="2" type="ORF">CRENBAI_013927</name>
</gene>
<keyword evidence="3" id="KW-1185">Reference proteome</keyword>
<reference evidence="2 3" key="1">
    <citation type="submission" date="2021-06" db="EMBL/GenBank/DDBJ databases">
        <authorList>
            <person name="Palmer J.M."/>
        </authorList>
    </citation>
    <scope>NUCLEOTIDE SEQUENCE [LARGE SCALE GENOMIC DNA]</scope>
    <source>
        <strain evidence="2 3">MEX-2019</strain>
        <tissue evidence="2">Muscle</tissue>
    </source>
</reference>
<proteinExistence type="predicted"/>
<comment type="caution">
    <text evidence="2">The sequence shown here is derived from an EMBL/GenBank/DDBJ whole genome shotgun (WGS) entry which is preliminary data.</text>
</comment>
<dbReference type="Proteomes" id="UP001311232">
    <property type="component" value="Unassembled WGS sequence"/>
</dbReference>
<sequence length="118" mass="13287">MWERSSLLPECLPPRGLVRCRQGPSALLPAVISWLSSGKETAKQGTVYLRRLCSLHIPAFGLRHRSNLPGSAEKRPADLLSTTVCTEETGVQINRWQRLRSVRHHRANKANSPHRHPP</sequence>
<dbReference type="AlphaFoldDB" id="A0AAV9SE47"/>
<organism evidence="2 3">
    <name type="scientific">Crenichthys baileyi</name>
    <name type="common">White River springfish</name>
    <dbReference type="NCBI Taxonomy" id="28760"/>
    <lineage>
        <taxon>Eukaryota</taxon>
        <taxon>Metazoa</taxon>
        <taxon>Chordata</taxon>
        <taxon>Craniata</taxon>
        <taxon>Vertebrata</taxon>
        <taxon>Euteleostomi</taxon>
        <taxon>Actinopterygii</taxon>
        <taxon>Neopterygii</taxon>
        <taxon>Teleostei</taxon>
        <taxon>Neoteleostei</taxon>
        <taxon>Acanthomorphata</taxon>
        <taxon>Ovalentaria</taxon>
        <taxon>Atherinomorphae</taxon>
        <taxon>Cyprinodontiformes</taxon>
        <taxon>Goodeidae</taxon>
        <taxon>Crenichthys</taxon>
    </lineage>
</organism>
<accession>A0AAV9SE47</accession>
<protein>
    <submittedName>
        <fullName evidence="2">Uncharacterized protein</fullName>
    </submittedName>
</protein>
<dbReference type="EMBL" id="JAHHUM010000578">
    <property type="protein sequence ID" value="KAK5619541.1"/>
    <property type="molecule type" value="Genomic_DNA"/>
</dbReference>
<evidence type="ECO:0000313" key="3">
    <source>
        <dbReference type="Proteomes" id="UP001311232"/>
    </source>
</evidence>
<feature type="region of interest" description="Disordered" evidence="1">
    <location>
        <begin position="98"/>
        <end position="118"/>
    </location>
</feature>
<name>A0AAV9SE47_9TELE</name>
<evidence type="ECO:0000313" key="2">
    <source>
        <dbReference type="EMBL" id="KAK5619541.1"/>
    </source>
</evidence>
<evidence type="ECO:0000256" key="1">
    <source>
        <dbReference type="SAM" id="MobiDB-lite"/>
    </source>
</evidence>